<dbReference type="InterPro" id="IPR036291">
    <property type="entry name" value="NAD(P)-bd_dom_sf"/>
</dbReference>
<reference evidence="8 9" key="1">
    <citation type="journal article" date="2016" name="Nat. Commun.">
        <title>Thousands of microbial genomes shed light on interconnected biogeochemical processes in an aquifer system.</title>
        <authorList>
            <person name="Anantharaman K."/>
            <person name="Brown C.T."/>
            <person name="Hug L.A."/>
            <person name="Sharon I."/>
            <person name="Castelle C.J."/>
            <person name="Probst A.J."/>
            <person name="Thomas B.C."/>
            <person name="Singh A."/>
            <person name="Wilkins M.J."/>
            <person name="Karaoz U."/>
            <person name="Brodie E.L."/>
            <person name="Williams K.H."/>
            <person name="Hubbard S.S."/>
            <person name="Banfield J.F."/>
        </authorList>
    </citation>
    <scope>NUCLEOTIDE SEQUENCE [LARGE SCALE GENOMIC DNA]</scope>
</reference>
<dbReference type="InterPro" id="IPR013154">
    <property type="entry name" value="ADH-like_N"/>
</dbReference>
<evidence type="ECO:0000259" key="7">
    <source>
        <dbReference type="Pfam" id="PF08240"/>
    </source>
</evidence>
<name>A0A1F7SNQ3_9BACT</name>
<comment type="similarity">
    <text evidence="2">Belongs to the zinc-containing alcohol dehydrogenase family.</text>
</comment>
<evidence type="ECO:0000256" key="5">
    <source>
        <dbReference type="ARBA" id="ARBA00023002"/>
    </source>
</evidence>
<dbReference type="SUPFAM" id="SSF51735">
    <property type="entry name" value="NAD(P)-binding Rossmann-fold domains"/>
    <property type="match status" value="1"/>
</dbReference>
<protein>
    <submittedName>
        <fullName evidence="8">Alcohol dehydrogenase</fullName>
    </submittedName>
</protein>
<evidence type="ECO:0000313" key="8">
    <source>
        <dbReference type="EMBL" id="OGL55412.1"/>
    </source>
</evidence>
<keyword evidence="5" id="KW-0560">Oxidoreductase</keyword>
<organism evidence="8 9">
    <name type="scientific">Candidatus Schekmanbacteria bacterium RIFCSPLOWO2_12_FULL_38_15</name>
    <dbReference type="NCBI Taxonomy" id="1817883"/>
    <lineage>
        <taxon>Bacteria</taxon>
        <taxon>Candidatus Schekmaniibacteriota</taxon>
    </lineage>
</organism>
<keyword evidence="4" id="KW-0862">Zinc</keyword>
<feature type="domain" description="Alcohol dehydrogenase-like N-terminal" evidence="7">
    <location>
        <begin position="23"/>
        <end position="126"/>
    </location>
</feature>
<evidence type="ECO:0000256" key="3">
    <source>
        <dbReference type="ARBA" id="ARBA00022723"/>
    </source>
</evidence>
<dbReference type="SUPFAM" id="SSF50129">
    <property type="entry name" value="GroES-like"/>
    <property type="match status" value="1"/>
</dbReference>
<dbReference type="GO" id="GO:0046872">
    <property type="term" value="F:metal ion binding"/>
    <property type="evidence" value="ECO:0007669"/>
    <property type="project" value="UniProtKB-KW"/>
</dbReference>
<accession>A0A1F7SNQ3</accession>
<comment type="cofactor">
    <cofactor evidence="1">
        <name>Zn(2+)</name>
        <dbReference type="ChEBI" id="CHEBI:29105"/>
    </cofactor>
</comment>
<proteinExistence type="inferred from homology"/>
<dbReference type="Gene3D" id="3.90.180.10">
    <property type="entry name" value="Medium-chain alcohol dehydrogenases, catalytic domain"/>
    <property type="match status" value="1"/>
</dbReference>
<evidence type="ECO:0000256" key="4">
    <source>
        <dbReference type="ARBA" id="ARBA00022833"/>
    </source>
</evidence>
<dbReference type="EMBL" id="MGDI01000001">
    <property type="protein sequence ID" value="OGL55412.1"/>
    <property type="molecule type" value="Genomic_DNA"/>
</dbReference>
<evidence type="ECO:0000256" key="2">
    <source>
        <dbReference type="ARBA" id="ARBA00008072"/>
    </source>
</evidence>
<dbReference type="GO" id="GO:0016491">
    <property type="term" value="F:oxidoreductase activity"/>
    <property type="evidence" value="ECO:0007669"/>
    <property type="project" value="UniProtKB-KW"/>
</dbReference>
<comment type="caution">
    <text evidence="8">The sequence shown here is derived from an EMBL/GenBank/DDBJ whole genome shotgun (WGS) entry which is preliminary data.</text>
</comment>
<dbReference type="InterPro" id="IPR011032">
    <property type="entry name" value="GroES-like_sf"/>
</dbReference>
<dbReference type="Proteomes" id="UP000178082">
    <property type="component" value="Unassembled WGS sequence"/>
</dbReference>
<dbReference type="PANTHER" id="PTHR43350">
    <property type="entry name" value="NAD-DEPENDENT ALCOHOL DEHYDROGENASE"/>
    <property type="match status" value="1"/>
</dbReference>
<dbReference type="PANTHER" id="PTHR43350:SF2">
    <property type="entry name" value="GROES-LIKE ZINC-BINDING ALCOHOL DEHYDROGENASE FAMILY PROTEIN"/>
    <property type="match status" value="1"/>
</dbReference>
<dbReference type="AlphaFoldDB" id="A0A1F7SNQ3"/>
<feature type="domain" description="Alcohol dehydrogenase-like C-terminal" evidence="6">
    <location>
        <begin position="166"/>
        <end position="282"/>
    </location>
</feature>
<sequence length="322" mass="35143">MLGLIFDKKLIFKNNIPLPVPAKDEALIKVLISGICNTDLEIVKGYMGFRGILGHEFVGIVEQCKDKRWIGKRVVGEINIGCNRCSYCKTGLRNHCPDRKVLGILNKDGAFAEYLTLPLKNLHIIPSSISDKEAVFIEPLAACFEVLEQVRIGTSDKVVVLGDGKLGLLMAQVIKTTGCISYLIGKHEEKLSVARSFGIETVLLNEILDGKKLKAGEVAIVVDCTSSHEGLSLAINLTKPKGKIILKSTYASNMPLNLSPVVINEISIIGSRCGPFKKAIDALKRKKIIISPLIYKTFPLKDGLKALEAAGKNSVLKVLLRL</sequence>
<dbReference type="STRING" id="1817883.A3G31_01200"/>
<dbReference type="Pfam" id="PF08240">
    <property type="entry name" value="ADH_N"/>
    <property type="match status" value="1"/>
</dbReference>
<evidence type="ECO:0000256" key="1">
    <source>
        <dbReference type="ARBA" id="ARBA00001947"/>
    </source>
</evidence>
<evidence type="ECO:0000259" key="6">
    <source>
        <dbReference type="Pfam" id="PF00107"/>
    </source>
</evidence>
<dbReference type="Gene3D" id="3.40.50.720">
    <property type="entry name" value="NAD(P)-binding Rossmann-like Domain"/>
    <property type="match status" value="1"/>
</dbReference>
<keyword evidence="3" id="KW-0479">Metal-binding</keyword>
<dbReference type="Pfam" id="PF00107">
    <property type="entry name" value="ADH_zinc_N"/>
    <property type="match status" value="1"/>
</dbReference>
<dbReference type="InterPro" id="IPR013149">
    <property type="entry name" value="ADH-like_C"/>
</dbReference>
<evidence type="ECO:0000313" key="9">
    <source>
        <dbReference type="Proteomes" id="UP000178082"/>
    </source>
</evidence>
<dbReference type="CDD" id="cd08242">
    <property type="entry name" value="MDR_like"/>
    <property type="match status" value="1"/>
</dbReference>
<gene>
    <name evidence="8" type="ORF">A3G31_01200</name>
</gene>